<proteinExistence type="predicted"/>
<gene>
    <name evidence="2" type="ORF">COMA1_10524</name>
</gene>
<dbReference type="EMBL" id="CZQA01000001">
    <property type="protein sequence ID" value="CUS32240.1"/>
    <property type="molecule type" value="Genomic_DNA"/>
</dbReference>
<evidence type="ECO:0000313" key="2">
    <source>
        <dbReference type="EMBL" id="CUS32240.1"/>
    </source>
</evidence>
<evidence type="ECO:0000313" key="3">
    <source>
        <dbReference type="Proteomes" id="UP000199032"/>
    </source>
</evidence>
<name>A0A0S4L6G7_9BACT</name>
<dbReference type="AlphaFoldDB" id="A0A0S4L6G7"/>
<sequence length="234" mass="25604">MGPGVGNKNKKHNPSTTSPLVPSDRERIKESFISKYGSAAGVAALLVYIWQDHSSQFTKLQDKLTQKSEAVERIDERTKDWGERIKSVESKILVLEKLNSGEYRAQAKAAGFTNDAKIIPVNLTSNAPIHATSDAPKVTTSGTPNVQYALSFSDLRYDQNSKRLTFTVGGKVGELVLRGNHVSIILQPGKFQNLLRDFNADGLPSIFIQVLDVPTPNQAILAVGTKPESKESRS</sequence>
<reference evidence="2 3" key="1">
    <citation type="submission" date="2015-10" db="EMBL/GenBank/DDBJ databases">
        <authorList>
            <person name="Gilbert D.G."/>
        </authorList>
    </citation>
    <scope>NUCLEOTIDE SEQUENCE [LARGE SCALE GENOMIC DNA]</scope>
    <source>
        <strain evidence="2">COMA1</strain>
    </source>
</reference>
<keyword evidence="3" id="KW-1185">Reference proteome</keyword>
<protein>
    <submittedName>
        <fullName evidence="2">Uncharacterized protein</fullName>
    </submittedName>
</protein>
<accession>A0A0S4L6G7</accession>
<dbReference type="Proteomes" id="UP000199032">
    <property type="component" value="Unassembled WGS sequence"/>
</dbReference>
<evidence type="ECO:0000256" key="1">
    <source>
        <dbReference type="SAM" id="MobiDB-lite"/>
    </source>
</evidence>
<organism evidence="2 3">
    <name type="scientific">Candidatus Nitrospira nitrosa</name>
    <dbReference type="NCBI Taxonomy" id="1742972"/>
    <lineage>
        <taxon>Bacteria</taxon>
        <taxon>Pseudomonadati</taxon>
        <taxon>Nitrospirota</taxon>
        <taxon>Nitrospiria</taxon>
        <taxon>Nitrospirales</taxon>
        <taxon>Nitrospiraceae</taxon>
        <taxon>Nitrospira</taxon>
    </lineage>
</organism>
<feature type="region of interest" description="Disordered" evidence="1">
    <location>
        <begin position="1"/>
        <end position="24"/>
    </location>
</feature>